<dbReference type="SUPFAM" id="SSF55120">
    <property type="entry name" value="Pseudouridine synthase"/>
    <property type="match status" value="1"/>
</dbReference>
<evidence type="ECO:0000313" key="7">
    <source>
        <dbReference type="Proteomes" id="UP001144204"/>
    </source>
</evidence>
<dbReference type="InterPro" id="IPR006224">
    <property type="entry name" value="PsdUridine_synth_RluA-like_CS"/>
</dbReference>
<gene>
    <name evidence="6" type="primary">rluD2</name>
    <name evidence="6" type="ORF">WR164_10100</name>
</gene>
<name>A0A9W6ESH0_9LACO</name>
<comment type="caution">
    <text evidence="6">The sequence shown here is derived from an EMBL/GenBank/DDBJ whole genome shotgun (WGS) entry which is preliminary data.</text>
</comment>
<dbReference type="Pfam" id="PF00849">
    <property type="entry name" value="PseudoU_synth_2"/>
    <property type="match status" value="1"/>
</dbReference>
<dbReference type="GO" id="GO:0000455">
    <property type="term" value="P:enzyme-directed rRNA pseudouridine synthesis"/>
    <property type="evidence" value="ECO:0007669"/>
    <property type="project" value="TreeGrafter"/>
</dbReference>
<dbReference type="PROSITE" id="PS01129">
    <property type="entry name" value="PSI_RLU"/>
    <property type="match status" value="1"/>
</dbReference>
<keyword evidence="7" id="KW-1185">Reference proteome</keyword>
<dbReference type="CDD" id="cd02869">
    <property type="entry name" value="PseudoU_synth_RluA_like"/>
    <property type="match status" value="1"/>
</dbReference>
<feature type="domain" description="Pseudouridine synthase RsuA/RluA-like" evidence="5">
    <location>
        <begin position="47"/>
        <end position="198"/>
    </location>
</feature>
<reference evidence="6" key="1">
    <citation type="submission" date="2022-07" db="EMBL/GenBank/DDBJ databases">
        <authorList>
            <person name="Kouya T."/>
            <person name="Ishiyama Y."/>
        </authorList>
    </citation>
    <scope>NUCLEOTIDE SEQUENCE</scope>
    <source>
        <strain evidence="6">WR16-4</strain>
    </source>
</reference>
<evidence type="ECO:0000256" key="1">
    <source>
        <dbReference type="ARBA" id="ARBA00000073"/>
    </source>
</evidence>
<comment type="function">
    <text evidence="4">Responsible for synthesis of pseudouridine from uracil.</text>
</comment>
<protein>
    <recommendedName>
        <fullName evidence="4">Pseudouridine synthase</fullName>
        <ecNumber evidence="4">5.4.99.-</ecNumber>
    </recommendedName>
</protein>
<evidence type="ECO:0000259" key="5">
    <source>
        <dbReference type="Pfam" id="PF00849"/>
    </source>
</evidence>
<dbReference type="EC" id="5.4.99.-" evidence="4"/>
<dbReference type="AlphaFoldDB" id="A0A9W6ESH0"/>
<comment type="catalytic activity">
    <reaction evidence="1 4">
        <text>a uridine in RNA = a pseudouridine in RNA</text>
        <dbReference type="Rhea" id="RHEA:48348"/>
        <dbReference type="Rhea" id="RHEA-COMP:12068"/>
        <dbReference type="Rhea" id="RHEA-COMP:12069"/>
        <dbReference type="ChEBI" id="CHEBI:65314"/>
        <dbReference type="ChEBI" id="CHEBI:65315"/>
    </reaction>
</comment>
<organism evidence="6 7">
    <name type="scientific">Philodulcilactobacillus myokoensis</name>
    <dbReference type="NCBI Taxonomy" id="2929573"/>
    <lineage>
        <taxon>Bacteria</taxon>
        <taxon>Bacillati</taxon>
        <taxon>Bacillota</taxon>
        <taxon>Bacilli</taxon>
        <taxon>Lactobacillales</taxon>
        <taxon>Lactobacillaceae</taxon>
        <taxon>Philodulcilactobacillus</taxon>
    </lineage>
</organism>
<dbReference type="EMBL" id="BRPL01000002">
    <property type="protein sequence ID" value="GLB47031.1"/>
    <property type="molecule type" value="Genomic_DNA"/>
</dbReference>
<keyword evidence="4" id="KW-0413">Isomerase</keyword>
<dbReference type="NCBIfam" id="TIGR00005">
    <property type="entry name" value="rluA_subfam"/>
    <property type="match status" value="1"/>
</dbReference>
<evidence type="ECO:0000256" key="3">
    <source>
        <dbReference type="PIRSR" id="PIRSR606225-1"/>
    </source>
</evidence>
<dbReference type="PANTHER" id="PTHR21600:SF35">
    <property type="entry name" value="PSEUDOURIDINE SYNTHASE"/>
    <property type="match status" value="1"/>
</dbReference>
<comment type="similarity">
    <text evidence="2 4">Belongs to the pseudouridine synthase RluA family.</text>
</comment>
<evidence type="ECO:0000256" key="2">
    <source>
        <dbReference type="ARBA" id="ARBA00010876"/>
    </source>
</evidence>
<accession>A0A9W6ESH0</accession>
<dbReference type="Proteomes" id="UP001144204">
    <property type="component" value="Unassembled WGS sequence"/>
</dbReference>
<dbReference type="PANTHER" id="PTHR21600">
    <property type="entry name" value="MITOCHONDRIAL RNA PSEUDOURIDINE SYNTHASE"/>
    <property type="match status" value="1"/>
</dbReference>
<dbReference type="Gene3D" id="3.30.2350.10">
    <property type="entry name" value="Pseudouridine synthase"/>
    <property type="match status" value="1"/>
</dbReference>
<dbReference type="GO" id="GO:0003723">
    <property type="term" value="F:RNA binding"/>
    <property type="evidence" value="ECO:0007669"/>
    <property type="project" value="InterPro"/>
</dbReference>
<sequence length="254" mass="29621">MVNREPQFPSYFIHHNDLISVYLPKENPNRNLIASHQSINVIFENNNFLVVNKPPYLHSMPSAQDDNDSLINRVKGYLIDHHLSCKTHIVTRLDGDTSGIVIFAKHHYAHSILDYELKHHQLKKYYIAVVCGHFSSNHYEIDLPIERDQNSYIKRKIDSNGKFSKTEFWVLRQNLSMAVIKVCLHTGRTHQIRVHLSAIGHPLVGDWLYNPSDKHLRRQGLHCFEVKFNDPLTNQFIQCHSNLPFDIQCLINKI</sequence>
<evidence type="ECO:0000256" key="4">
    <source>
        <dbReference type="RuleBase" id="RU362028"/>
    </source>
</evidence>
<reference evidence="6" key="2">
    <citation type="journal article" date="2023" name="PLoS ONE">
        <title>Philodulcilactobacillus myokoensis gen. nov., sp. nov., a fructophilic, acidophilic, and agar-phobic lactic acid bacterium isolated from fermented vegetable extracts.</title>
        <authorList>
            <person name="Kouya T."/>
            <person name="Ishiyama Y."/>
            <person name="Ohashi S."/>
            <person name="Kumakubo R."/>
            <person name="Yamazaki T."/>
            <person name="Otaki T."/>
        </authorList>
    </citation>
    <scope>NUCLEOTIDE SEQUENCE</scope>
    <source>
        <strain evidence="6">WR16-4</strain>
    </source>
</reference>
<dbReference type="GO" id="GO:0009982">
    <property type="term" value="F:pseudouridine synthase activity"/>
    <property type="evidence" value="ECO:0007669"/>
    <property type="project" value="InterPro"/>
</dbReference>
<dbReference type="InterPro" id="IPR006145">
    <property type="entry name" value="PsdUridine_synth_RsuA/RluA"/>
</dbReference>
<dbReference type="InterPro" id="IPR020103">
    <property type="entry name" value="PsdUridine_synth_cat_dom_sf"/>
</dbReference>
<feature type="active site" evidence="3">
    <location>
        <position position="94"/>
    </location>
</feature>
<dbReference type="InterPro" id="IPR006225">
    <property type="entry name" value="PsdUridine_synth_RluC/D"/>
</dbReference>
<evidence type="ECO:0000313" key="6">
    <source>
        <dbReference type="EMBL" id="GLB47031.1"/>
    </source>
</evidence>
<proteinExistence type="inferred from homology"/>
<dbReference type="GO" id="GO:0140098">
    <property type="term" value="F:catalytic activity, acting on RNA"/>
    <property type="evidence" value="ECO:0007669"/>
    <property type="project" value="UniProtKB-ARBA"/>
</dbReference>
<dbReference type="InterPro" id="IPR050188">
    <property type="entry name" value="RluA_PseudoU_synthase"/>
</dbReference>